<protein>
    <submittedName>
        <fullName evidence="1">Uncharacterized protein</fullName>
    </submittedName>
</protein>
<name>A0AAD4GPX9_ASPNN</name>
<dbReference type="PANTHER" id="PTHR37852">
    <property type="entry name" value="YALI0B21208P"/>
    <property type="match status" value="1"/>
</dbReference>
<evidence type="ECO:0000313" key="2">
    <source>
        <dbReference type="Proteomes" id="UP001194746"/>
    </source>
</evidence>
<accession>A0AAD4GPX9</accession>
<dbReference type="PANTHER" id="PTHR37852:SF1">
    <property type="entry name" value="HIG1 DOMAIN-CONTAINING PROTEIN"/>
    <property type="match status" value="1"/>
</dbReference>
<gene>
    <name evidence="1" type="ORF">FE257_012604</name>
</gene>
<dbReference type="AlphaFoldDB" id="A0AAD4GPX9"/>
<dbReference type="EMBL" id="VCAU01000090">
    <property type="protein sequence ID" value="KAF9885719.1"/>
    <property type="molecule type" value="Genomic_DNA"/>
</dbReference>
<organism evidence="1 2">
    <name type="scientific">Aspergillus nanangensis</name>
    <dbReference type="NCBI Taxonomy" id="2582783"/>
    <lineage>
        <taxon>Eukaryota</taxon>
        <taxon>Fungi</taxon>
        <taxon>Dikarya</taxon>
        <taxon>Ascomycota</taxon>
        <taxon>Pezizomycotina</taxon>
        <taxon>Eurotiomycetes</taxon>
        <taxon>Eurotiomycetidae</taxon>
        <taxon>Eurotiales</taxon>
        <taxon>Aspergillaceae</taxon>
        <taxon>Aspergillus</taxon>
        <taxon>Aspergillus subgen. Circumdati</taxon>
    </lineage>
</organism>
<comment type="caution">
    <text evidence="1">The sequence shown here is derived from an EMBL/GenBank/DDBJ whole genome shotgun (WGS) entry which is preliminary data.</text>
</comment>
<evidence type="ECO:0000313" key="1">
    <source>
        <dbReference type="EMBL" id="KAF9885719.1"/>
    </source>
</evidence>
<reference evidence="1" key="2">
    <citation type="submission" date="2020-02" db="EMBL/GenBank/DDBJ databases">
        <authorList>
            <person name="Gilchrist C.L.M."/>
            <person name="Chooi Y.-H."/>
        </authorList>
    </citation>
    <scope>NUCLEOTIDE SEQUENCE</scope>
    <source>
        <strain evidence="1">MST-FP2251</strain>
    </source>
</reference>
<sequence length="164" mass="18381">MDTQQSSDTRRPETSHPSNIAHLDRLFNYSDVPPRLGIEPGNRIPLTSFAAFTVGGTIGYSHGSKIASYRFRAENAHRLPTTSSAWFQYHKTKNYTSVVGGVKEGFKMGFRLARHDVYTAARTAKFGLKFSLAYGLMQDALGTMKGRRPAYVDFVLGNRRQKTE</sequence>
<dbReference type="Proteomes" id="UP001194746">
    <property type="component" value="Unassembled WGS sequence"/>
</dbReference>
<reference evidence="1" key="1">
    <citation type="journal article" date="2019" name="Beilstein J. Org. Chem.">
        <title>Nanangenines: drimane sesquiterpenoids as the dominant metabolite cohort of a novel Australian fungus, Aspergillus nanangensis.</title>
        <authorList>
            <person name="Lacey H.J."/>
            <person name="Gilchrist C.L.M."/>
            <person name="Crombie A."/>
            <person name="Kalaitzis J.A."/>
            <person name="Vuong D."/>
            <person name="Rutledge P.J."/>
            <person name="Turner P."/>
            <person name="Pitt J.I."/>
            <person name="Lacey E."/>
            <person name="Chooi Y.H."/>
            <person name="Piggott A.M."/>
        </authorList>
    </citation>
    <scope>NUCLEOTIDE SEQUENCE</scope>
    <source>
        <strain evidence="1">MST-FP2251</strain>
    </source>
</reference>
<keyword evidence="2" id="KW-1185">Reference proteome</keyword>
<proteinExistence type="predicted"/>